<evidence type="ECO:0000313" key="3">
    <source>
        <dbReference type="EMBL" id="SBT20548.1"/>
    </source>
</evidence>
<sequence>MATELELKLMVHPEYLKSACDFLDEFCEKNVSSSSARQATLDLMNGYYDTADGLLLENGIALRIRAVNQAYIQTVKTRGSSRIGMHARGEWEWSLPSDALDLTLLKEVPLSDALQDMAWSRDLIEVFRTDFKRHVWLIHFEDAVIEAVCDEGEVSSTFGRDSICELELELKSGPETALYSFAKYIATDIPVQVSIVSKAQKGSRLKHRRIEFPKKPNAQASMMSFAEYWYETWLVYWEAMFYLKDEALLQPIRTALQQLKQCVPAQISEQLESLDQRYDAFFKANDESLLSGLAGTLETGIMMLETGQWLNKQLD</sequence>
<dbReference type="PANTHER" id="PTHR39569">
    <property type="entry name" value="INORGANIC TRIPHOSPHATASE"/>
    <property type="match status" value="1"/>
</dbReference>
<dbReference type="InterPro" id="IPR023577">
    <property type="entry name" value="CYTH_domain"/>
</dbReference>
<keyword evidence="4" id="KW-1185">Reference proteome</keyword>
<dbReference type="Proteomes" id="UP000092871">
    <property type="component" value="Unassembled WGS sequence"/>
</dbReference>
<dbReference type="InterPro" id="IPR033469">
    <property type="entry name" value="CYTH-like_dom_sf"/>
</dbReference>
<dbReference type="PROSITE" id="PS51707">
    <property type="entry name" value="CYTH"/>
    <property type="match status" value="1"/>
</dbReference>
<dbReference type="EMBL" id="FLRB01000006">
    <property type="protein sequence ID" value="SBT20548.1"/>
    <property type="molecule type" value="Genomic_DNA"/>
</dbReference>
<reference evidence="2 5" key="1">
    <citation type="submission" date="2016-06" db="EMBL/GenBank/DDBJ databases">
        <authorList>
            <person name="Kjaerup R.B."/>
            <person name="Dalgaard T.S."/>
            <person name="Juul-Madsen H.R."/>
        </authorList>
    </citation>
    <scope>NUCLEOTIDE SEQUENCE [LARGE SCALE GENOMIC DNA]</scope>
    <source>
        <strain evidence="2 5">CECT 5115</strain>
    </source>
</reference>
<gene>
    <name evidence="2" type="ORF">MGA5115_00917</name>
    <name evidence="3" type="ORF">MGA5116_01135</name>
</gene>
<dbReference type="GO" id="GO:0046872">
    <property type="term" value="F:metal ion binding"/>
    <property type="evidence" value="ECO:0007669"/>
    <property type="project" value="TreeGrafter"/>
</dbReference>
<dbReference type="CDD" id="cd07756">
    <property type="entry name" value="CYTH-like_Pase_CHAD"/>
    <property type="match status" value="1"/>
</dbReference>
<dbReference type="SMART" id="SM01118">
    <property type="entry name" value="CYTH"/>
    <property type="match status" value="1"/>
</dbReference>
<dbReference type="GO" id="GO:0050355">
    <property type="term" value="F:inorganic triphosphate phosphatase activity"/>
    <property type="evidence" value="ECO:0007669"/>
    <property type="project" value="InterPro"/>
</dbReference>
<accession>A0A1C3JNW9</accession>
<dbReference type="Gene3D" id="2.40.320.10">
    <property type="entry name" value="Hypothetical Protein Pfu-838710-001"/>
    <property type="match status" value="1"/>
</dbReference>
<proteinExistence type="predicted"/>
<dbReference type="Pfam" id="PF01928">
    <property type="entry name" value="CYTH"/>
    <property type="match status" value="1"/>
</dbReference>
<dbReference type="OrthoDB" id="3034217at2"/>
<name>A0A1C3JNW9_9GAMM</name>
<evidence type="ECO:0000313" key="4">
    <source>
        <dbReference type="Proteomes" id="UP000092840"/>
    </source>
</evidence>
<dbReference type="AlphaFoldDB" id="A0A1C3JNW9"/>
<dbReference type="InterPro" id="IPR039013">
    <property type="entry name" value="YgiF"/>
</dbReference>
<dbReference type="EMBL" id="FLRA01000003">
    <property type="protein sequence ID" value="SBT16832.1"/>
    <property type="molecule type" value="Genomic_DNA"/>
</dbReference>
<evidence type="ECO:0000313" key="2">
    <source>
        <dbReference type="EMBL" id="SBT16832.1"/>
    </source>
</evidence>
<dbReference type="PANTHER" id="PTHR39569:SF1">
    <property type="entry name" value="INORGANIC TRIPHOSPHATASE"/>
    <property type="match status" value="1"/>
</dbReference>
<reference evidence="3 4" key="2">
    <citation type="submission" date="2016-06" db="EMBL/GenBank/DDBJ databases">
        <authorList>
            <person name="Rodrigo-Torres L."/>
            <person name="Arahal D.R."/>
        </authorList>
    </citation>
    <scope>NUCLEOTIDE SEQUENCE [LARGE SCALE GENOMIC DNA]</scope>
    <source>
        <strain evidence="3 4">CECT 5116</strain>
    </source>
</reference>
<dbReference type="RefSeq" id="WP_067032522.1">
    <property type="nucleotide sequence ID" value="NZ_FLRA01000003.1"/>
</dbReference>
<evidence type="ECO:0000259" key="1">
    <source>
        <dbReference type="PROSITE" id="PS51707"/>
    </source>
</evidence>
<organism evidence="2 5">
    <name type="scientific">Marinomonas gallaica</name>
    <dbReference type="NCBI Taxonomy" id="1806667"/>
    <lineage>
        <taxon>Bacteria</taxon>
        <taxon>Pseudomonadati</taxon>
        <taxon>Pseudomonadota</taxon>
        <taxon>Gammaproteobacteria</taxon>
        <taxon>Oceanospirillales</taxon>
        <taxon>Oceanospirillaceae</taxon>
        <taxon>Marinomonas</taxon>
    </lineage>
</organism>
<evidence type="ECO:0000313" key="5">
    <source>
        <dbReference type="Proteomes" id="UP000092871"/>
    </source>
</evidence>
<dbReference type="SUPFAM" id="SSF55154">
    <property type="entry name" value="CYTH-like phosphatases"/>
    <property type="match status" value="1"/>
</dbReference>
<feature type="domain" description="CYTH" evidence="1">
    <location>
        <begin position="2"/>
        <end position="209"/>
    </location>
</feature>
<dbReference type="Proteomes" id="UP000092840">
    <property type="component" value="Unassembled WGS sequence"/>
</dbReference>
<protein>
    <submittedName>
        <fullName evidence="2">CYTH domain protein</fullName>
    </submittedName>
</protein>